<dbReference type="HOGENOM" id="CLU_117974_0_0_0"/>
<dbReference type="OrthoDB" id="160712at2"/>
<name>E8MXK5_ANATU</name>
<dbReference type="STRING" id="926569.ANT_20600"/>
<proteinExistence type="predicted"/>
<sequence>MSDILGRVMEEQDPLRKLLGKIPGFKGYVDRVNRRSADKLLRETIASRFETLVQRISALQRDLVSQGGLRYVDDLEGAVVKLRTFIDRVRTASYGYAGFFDAVKVNSEELALLYQYDLALFESSEAVERAIDNVEAALGTEGLGAAIRALVGESQKCIDAFDKRVQVILQNQGEEA</sequence>
<dbReference type="KEGG" id="atm:ANT_20600"/>
<dbReference type="RefSeq" id="WP_013560456.1">
    <property type="nucleotide sequence ID" value="NC_014960.1"/>
</dbReference>
<reference evidence="1 2" key="1">
    <citation type="submission" date="2010-12" db="EMBL/GenBank/DDBJ databases">
        <title>Whole genome sequence of Anaerolinea thermophila UNI-1.</title>
        <authorList>
            <person name="Narita-Yamada S."/>
            <person name="Kishi E."/>
            <person name="Watanabe Y."/>
            <person name="Takasaki K."/>
            <person name="Ankai A."/>
            <person name="Oguchi A."/>
            <person name="Fukui S."/>
            <person name="Takahashi M."/>
            <person name="Yashiro I."/>
            <person name="Hosoyama A."/>
            <person name="Sekiguchi Y."/>
            <person name="Hanada S."/>
            <person name="Fujita N."/>
        </authorList>
    </citation>
    <scope>NUCLEOTIDE SEQUENCE [LARGE SCALE GENOMIC DNA]</scope>
    <source>
        <strain evidence="2">DSM 14523 / JCM 11388 / NBRC 100420 / UNI-1</strain>
    </source>
</reference>
<dbReference type="eggNOG" id="ENOG5033AIT">
    <property type="taxonomic scope" value="Bacteria"/>
</dbReference>
<protein>
    <submittedName>
        <fullName evidence="1">Uncharacterized protein</fullName>
    </submittedName>
</protein>
<dbReference type="InParanoid" id="E8MXK5"/>
<organism evidence="1 2">
    <name type="scientific">Anaerolinea thermophila (strain DSM 14523 / JCM 11388 / NBRC 100420 / UNI-1)</name>
    <dbReference type="NCBI Taxonomy" id="926569"/>
    <lineage>
        <taxon>Bacteria</taxon>
        <taxon>Bacillati</taxon>
        <taxon>Chloroflexota</taxon>
        <taxon>Anaerolineae</taxon>
        <taxon>Anaerolineales</taxon>
        <taxon>Anaerolineaceae</taxon>
        <taxon>Anaerolinea</taxon>
    </lineage>
</organism>
<accession>E8MXK5</accession>
<keyword evidence="2" id="KW-1185">Reference proteome</keyword>
<dbReference type="EMBL" id="AP012029">
    <property type="protein sequence ID" value="BAJ64086.1"/>
    <property type="molecule type" value="Genomic_DNA"/>
</dbReference>
<dbReference type="Proteomes" id="UP000008922">
    <property type="component" value="Chromosome"/>
</dbReference>
<evidence type="ECO:0000313" key="2">
    <source>
        <dbReference type="Proteomes" id="UP000008922"/>
    </source>
</evidence>
<gene>
    <name evidence="1" type="ordered locus">ANT_20600</name>
</gene>
<dbReference type="AlphaFoldDB" id="E8MXK5"/>
<evidence type="ECO:0000313" key="1">
    <source>
        <dbReference type="EMBL" id="BAJ64086.1"/>
    </source>
</evidence>